<dbReference type="InterPro" id="IPR050604">
    <property type="entry name" value="PDZ-LIM_domain"/>
</dbReference>
<feature type="compositionally biased region" description="Polar residues" evidence="4">
    <location>
        <begin position="386"/>
        <end position="395"/>
    </location>
</feature>
<name>A0A8R1W2Q8_ACYPI</name>
<dbReference type="PROSITE" id="PS50106">
    <property type="entry name" value="PDZ"/>
    <property type="match status" value="1"/>
</dbReference>
<dbReference type="GO" id="GO:0030018">
    <property type="term" value="C:Z disc"/>
    <property type="evidence" value="ECO:0007669"/>
    <property type="project" value="TreeGrafter"/>
</dbReference>
<dbReference type="InterPro" id="IPR001478">
    <property type="entry name" value="PDZ"/>
</dbReference>
<evidence type="ECO:0000313" key="6">
    <source>
        <dbReference type="EnsemblMetazoa" id="XP_001946997.2"/>
    </source>
</evidence>
<dbReference type="Pfam" id="PF00595">
    <property type="entry name" value="PDZ"/>
    <property type="match status" value="1"/>
</dbReference>
<dbReference type="InterPro" id="IPR036034">
    <property type="entry name" value="PDZ_sf"/>
</dbReference>
<accession>A0A8R1W2Q8</accession>
<dbReference type="GO" id="GO:0031941">
    <property type="term" value="C:filamentous actin"/>
    <property type="evidence" value="ECO:0007669"/>
    <property type="project" value="TreeGrafter"/>
</dbReference>
<dbReference type="Gene3D" id="2.30.42.10">
    <property type="match status" value="1"/>
</dbReference>
<dbReference type="OrthoDB" id="44841at2759"/>
<dbReference type="SUPFAM" id="SSF50156">
    <property type="entry name" value="PDZ domain-like"/>
    <property type="match status" value="1"/>
</dbReference>
<evidence type="ECO:0000259" key="5">
    <source>
        <dbReference type="PROSITE" id="PS50106"/>
    </source>
</evidence>
<keyword evidence="2" id="KW-0963">Cytoplasm</keyword>
<keyword evidence="7" id="KW-1185">Reference proteome</keyword>
<feature type="region of interest" description="Disordered" evidence="4">
    <location>
        <begin position="211"/>
        <end position="235"/>
    </location>
</feature>
<feature type="region of interest" description="Disordered" evidence="4">
    <location>
        <begin position="447"/>
        <end position="476"/>
    </location>
</feature>
<dbReference type="FunFam" id="2.30.42.10:FF:000055">
    <property type="entry name" value="PDZ and LIM domain protein 3"/>
    <property type="match status" value="1"/>
</dbReference>
<dbReference type="GO" id="GO:0051371">
    <property type="term" value="F:muscle alpha-actinin binding"/>
    <property type="evidence" value="ECO:0007669"/>
    <property type="project" value="TreeGrafter"/>
</dbReference>
<reference evidence="7" key="1">
    <citation type="submission" date="2010-06" db="EMBL/GenBank/DDBJ databases">
        <authorList>
            <person name="Jiang H."/>
            <person name="Abraham K."/>
            <person name="Ali S."/>
            <person name="Alsbrooks S.L."/>
            <person name="Anim B.N."/>
            <person name="Anosike U.S."/>
            <person name="Attaway T."/>
            <person name="Bandaranaike D.P."/>
            <person name="Battles P.K."/>
            <person name="Bell S.N."/>
            <person name="Bell A.V."/>
            <person name="Beltran B."/>
            <person name="Bickham C."/>
            <person name="Bustamante Y."/>
            <person name="Caleb T."/>
            <person name="Canada A."/>
            <person name="Cardenas V."/>
            <person name="Carter K."/>
            <person name="Chacko J."/>
            <person name="Chandrabose M.N."/>
            <person name="Chavez D."/>
            <person name="Chavez A."/>
            <person name="Chen L."/>
            <person name="Chu H.-S."/>
            <person name="Claassen K.J."/>
            <person name="Cockrell R."/>
            <person name="Collins M."/>
            <person name="Cooper J.A."/>
            <person name="Cree A."/>
            <person name="Curry S.M."/>
            <person name="Da Y."/>
            <person name="Dao M.D."/>
            <person name="Das B."/>
            <person name="Davila M.-L."/>
            <person name="Davy-Carroll L."/>
            <person name="Denson S."/>
            <person name="Dinh H."/>
            <person name="Ebong V.E."/>
            <person name="Edwards J.R."/>
            <person name="Egan A."/>
            <person name="El-Daye J."/>
            <person name="Escobedo L."/>
            <person name="Fernandez S."/>
            <person name="Fernando P.R."/>
            <person name="Flagg N."/>
            <person name="Forbes L.D."/>
            <person name="Fowler R.G."/>
            <person name="Fu Q."/>
            <person name="Gabisi R.A."/>
            <person name="Ganer J."/>
            <person name="Garbino Pronczuk A."/>
            <person name="Garcia R.M."/>
            <person name="Garner T."/>
            <person name="Garrett T.E."/>
            <person name="Gonzalez D.A."/>
            <person name="Hamid H."/>
            <person name="Hawkins E.S."/>
            <person name="Hirani K."/>
            <person name="Hogues M.E."/>
            <person name="Hollins B."/>
            <person name="Hsiao C.-H."/>
            <person name="Jabil R."/>
            <person name="James M.L."/>
            <person name="Jhangiani S.N."/>
            <person name="Johnson B."/>
            <person name="Johnson Q."/>
            <person name="Joshi V."/>
            <person name="Kalu J.B."/>
            <person name="Kam C."/>
            <person name="Kashfia A."/>
            <person name="Keebler J."/>
            <person name="Kisamo H."/>
            <person name="Kovar C.L."/>
            <person name="Lago L.A."/>
            <person name="Lai C.-Y."/>
            <person name="Laidlaw J."/>
            <person name="Lara F."/>
            <person name="Le T.-K."/>
            <person name="Lee S.L."/>
            <person name="Legall F.H."/>
            <person name="Lemon S.J."/>
            <person name="Lewis L.R."/>
            <person name="Li B."/>
            <person name="Liu Y."/>
            <person name="Liu Y.-S."/>
            <person name="Lopez J."/>
            <person name="Lozado R.J."/>
            <person name="Lu J."/>
            <person name="Madu R.C."/>
            <person name="Maheshwari M."/>
            <person name="Maheshwari R."/>
            <person name="Malloy K."/>
            <person name="Martinez E."/>
            <person name="Mathew T."/>
            <person name="Mercado I.C."/>
            <person name="Mercado C."/>
            <person name="Meyer B."/>
            <person name="Montgomery K."/>
            <person name="Morgan M.B."/>
            <person name="Munidasa M."/>
            <person name="Nazareth L.V."/>
            <person name="Nelson J."/>
            <person name="Ng B.M."/>
            <person name="Nguyen N.B."/>
            <person name="Nguyen P.Q."/>
            <person name="Nguyen T."/>
            <person name="Obregon M."/>
            <person name="Okwuonu G.O."/>
            <person name="Onwere C.G."/>
            <person name="Orozco G."/>
            <person name="Parra A."/>
            <person name="Patel S."/>
            <person name="Patil S."/>
            <person name="Perez A."/>
            <person name="Perez Y."/>
            <person name="Pham C."/>
            <person name="Primus E.L."/>
            <person name="Pu L.-L."/>
            <person name="Puazo M."/>
            <person name="Qin X."/>
            <person name="Quiroz J.B."/>
            <person name="Reese J."/>
            <person name="Richards S."/>
            <person name="Rives C.M."/>
            <person name="Robberts R."/>
            <person name="Ruiz S.J."/>
            <person name="Ruiz M.J."/>
            <person name="Santibanez J."/>
            <person name="Schneider B.W."/>
            <person name="Sisson I."/>
            <person name="Smith M."/>
            <person name="Sodergren E."/>
            <person name="Song X.-Z."/>
            <person name="Song B.B."/>
            <person name="Summersgill H."/>
            <person name="Thelus R."/>
            <person name="Thornton R.D."/>
            <person name="Trejos Z.Y."/>
            <person name="Usmani K."/>
            <person name="Vattathil S."/>
            <person name="Villasana D."/>
            <person name="Walker D.L."/>
            <person name="Wang S."/>
            <person name="Wang K."/>
            <person name="White C.S."/>
            <person name="Williams A.C."/>
            <person name="Williamson J."/>
            <person name="Wilson K."/>
            <person name="Woghiren I.O."/>
            <person name="Woodworth J.R."/>
            <person name="Worley K.C."/>
            <person name="Wright R.A."/>
            <person name="Wu W."/>
            <person name="Young L."/>
            <person name="Zhang L."/>
            <person name="Zhang J."/>
            <person name="Zhu Y."/>
            <person name="Muzny D.M."/>
            <person name="Weinstock G."/>
            <person name="Gibbs R.A."/>
        </authorList>
    </citation>
    <scope>NUCLEOTIDE SEQUENCE [LARGE SCALE GENOMIC DNA]</scope>
    <source>
        <strain evidence="7">LSR1</strain>
    </source>
</reference>
<evidence type="ECO:0000256" key="3">
    <source>
        <dbReference type="ARBA" id="ARBA00023038"/>
    </source>
</evidence>
<dbReference type="PANTHER" id="PTHR24214:SF38">
    <property type="entry name" value="PDZ AND LIM DOMAIN PROTEIN ZASP-RELATED"/>
    <property type="match status" value="1"/>
</dbReference>
<evidence type="ECO:0000256" key="4">
    <source>
        <dbReference type="SAM" id="MobiDB-lite"/>
    </source>
</evidence>
<dbReference type="SMART" id="SM00228">
    <property type="entry name" value="PDZ"/>
    <property type="match status" value="1"/>
</dbReference>
<feature type="region of interest" description="Disordered" evidence="4">
    <location>
        <begin position="386"/>
        <end position="420"/>
    </location>
</feature>
<dbReference type="AlphaFoldDB" id="A0A8R1W2Q8"/>
<evidence type="ECO:0000256" key="1">
    <source>
        <dbReference type="ARBA" id="ARBA00004496"/>
    </source>
</evidence>
<evidence type="ECO:0000256" key="2">
    <source>
        <dbReference type="ARBA" id="ARBA00022490"/>
    </source>
</evidence>
<comment type="subcellular location">
    <subcellularLocation>
        <location evidence="1">Cytoplasm</location>
    </subcellularLocation>
</comment>
<organism evidence="6 7">
    <name type="scientific">Acyrthosiphon pisum</name>
    <name type="common">Pea aphid</name>
    <dbReference type="NCBI Taxonomy" id="7029"/>
    <lineage>
        <taxon>Eukaryota</taxon>
        <taxon>Metazoa</taxon>
        <taxon>Ecdysozoa</taxon>
        <taxon>Arthropoda</taxon>
        <taxon>Hexapoda</taxon>
        <taxon>Insecta</taxon>
        <taxon>Pterygota</taxon>
        <taxon>Neoptera</taxon>
        <taxon>Paraneoptera</taxon>
        <taxon>Hemiptera</taxon>
        <taxon>Sternorrhyncha</taxon>
        <taxon>Aphidomorpha</taxon>
        <taxon>Aphidoidea</taxon>
        <taxon>Aphididae</taxon>
        <taxon>Macrosiphini</taxon>
        <taxon>Acyrthosiphon</taxon>
    </lineage>
</organism>
<dbReference type="GO" id="GO:0005912">
    <property type="term" value="C:adherens junction"/>
    <property type="evidence" value="ECO:0007669"/>
    <property type="project" value="TreeGrafter"/>
</dbReference>
<keyword evidence="3" id="KW-0862">Zinc</keyword>
<dbReference type="PANTHER" id="PTHR24214">
    <property type="entry name" value="PDZ AND LIM DOMAIN PROTEIN ZASP"/>
    <property type="match status" value="1"/>
</dbReference>
<feature type="compositionally biased region" description="Basic and acidic residues" evidence="4">
    <location>
        <begin position="219"/>
        <end position="235"/>
    </location>
</feature>
<dbReference type="CDD" id="cd23068">
    <property type="entry name" value="PDZ_ZASP52-like"/>
    <property type="match status" value="1"/>
</dbReference>
<dbReference type="GeneID" id="100162722"/>
<dbReference type="RefSeq" id="XP_001946997.2">
    <property type="nucleotide sequence ID" value="XM_001946962.4"/>
</dbReference>
<evidence type="ECO:0000313" key="7">
    <source>
        <dbReference type="Proteomes" id="UP000007819"/>
    </source>
</evidence>
<proteinExistence type="predicted"/>
<dbReference type="Proteomes" id="UP000007819">
    <property type="component" value="Chromosome A1"/>
</dbReference>
<dbReference type="KEGG" id="api:100162722"/>
<feature type="domain" description="PDZ" evidence="5">
    <location>
        <begin position="4"/>
        <end position="86"/>
    </location>
</feature>
<dbReference type="GO" id="GO:0030036">
    <property type="term" value="P:actin cytoskeleton organization"/>
    <property type="evidence" value="ECO:0007669"/>
    <property type="project" value="TreeGrafter"/>
</dbReference>
<dbReference type="GO" id="GO:0061061">
    <property type="term" value="P:muscle structure development"/>
    <property type="evidence" value="ECO:0007669"/>
    <property type="project" value="TreeGrafter"/>
</dbReference>
<dbReference type="EnsemblMetazoa" id="XM_001946962.5">
    <property type="protein sequence ID" value="XP_001946997.2"/>
    <property type="gene ID" value="LOC100162722"/>
</dbReference>
<keyword evidence="3" id="KW-0479">Metal-binding</keyword>
<sequence>MCEEIELHRYDDTPWGFRLTGGHDFGIPLTVVRVTGGSLAEEAGMNVGDMIIEINGDNTAQITHSEAQQCILEAGNSITFSILRGSPVPAVTPTRGLHTPSVIDRATSSIGSLTEYEHRDNVVSVVSESYDSGHEMTEEEIAEKLLESAEVIENNGKNVIGVNFKRFVPKCDFIKNSLVFQTLQEEQIFDQKSEQEQLKRCPTKRFSTFLTPPNRPKIRPPEKKKPEEVKQTEVNKSENQLVEENKSDSCEQVCTNCKCKLSDIEDCIVSTDTVTEIENHDVDHNVDNFEENLENLTDIEIEGDEEPSGIDHEEKENIKINEDFIEKNDEIYESKFVEVNKEPENTFEKSILNIQNQLSAIRELPLQIQNHISLLEKQLSDILSHKVQSTETSESNETKNNDDEEEQKESLIEQENVDDGSLETLYDDDEVFETVIDETFEDVQELESNGISEDNFDEEAEDREPSGRPMYPLTPLPRPIVLPGGRKWRCPKDAYNEKFIAETLISQAEVLVGSTLGVNFRKYEPPKFDLSNSAVYKLVHNIEKKNTGGIENRPEVVAAEEDFYYHKPIDARQFYLATLPQPRAVPDFESDNQYGH</sequence>
<protein>
    <recommendedName>
        <fullName evidence="5">PDZ domain-containing protein</fullName>
    </recommendedName>
</protein>
<dbReference type="GO" id="GO:0003779">
    <property type="term" value="F:actin binding"/>
    <property type="evidence" value="ECO:0007669"/>
    <property type="project" value="TreeGrafter"/>
</dbReference>
<reference evidence="6" key="2">
    <citation type="submission" date="2022-06" db="UniProtKB">
        <authorList>
            <consortium name="EnsemblMetazoa"/>
        </authorList>
    </citation>
    <scope>IDENTIFICATION</scope>
</reference>
<keyword evidence="3" id="KW-0440">LIM domain</keyword>
<dbReference type="GO" id="GO:0001725">
    <property type="term" value="C:stress fiber"/>
    <property type="evidence" value="ECO:0007669"/>
    <property type="project" value="TreeGrafter"/>
</dbReference>